<comment type="caution">
    <text evidence="2">The sequence shown here is derived from an EMBL/GenBank/DDBJ whole genome shotgun (WGS) entry which is preliminary data.</text>
</comment>
<gene>
    <name evidence="2" type="ORF">DES45_102668</name>
</gene>
<dbReference type="RefSeq" id="WP_114769422.1">
    <property type="nucleotide sequence ID" value="NZ_QQBB01000002.1"/>
</dbReference>
<dbReference type="EMBL" id="QQBB01000002">
    <property type="protein sequence ID" value="RDI61273.1"/>
    <property type="molecule type" value="Genomic_DNA"/>
</dbReference>
<dbReference type="Proteomes" id="UP000254925">
    <property type="component" value="Unassembled WGS sequence"/>
</dbReference>
<evidence type="ECO:0000256" key="1">
    <source>
        <dbReference type="SAM" id="SignalP"/>
    </source>
</evidence>
<organism evidence="2 3">
    <name type="scientific">Microvirga subterranea</name>
    <dbReference type="NCBI Taxonomy" id="186651"/>
    <lineage>
        <taxon>Bacteria</taxon>
        <taxon>Pseudomonadati</taxon>
        <taxon>Pseudomonadota</taxon>
        <taxon>Alphaproteobacteria</taxon>
        <taxon>Hyphomicrobiales</taxon>
        <taxon>Methylobacteriaceae</taxon>
        <taxon>Microvirga</taxon>
    </lineage>
</organism>
<proteinExistence type="predicted"/>
<keyword evidence="3" id="KW-1185">Reference proteome</keyword>
<reference evidence="2 3" key="1">
    <citation type="submission" date="2018-07" db="EMBL/GenBank/DDBJ databases">
        <title>Genomic Encyclopedia of Type Strains, Phase IV (KMG-IV): sequencing the most valuable type-strain genomes for metagenomic binning, comparative biology and taxonomic classification.</title>
        <authorList>
            <person name="Goeker M."/>
        </authorList>
    </citation>
    <scope>NUCLEOTIDE SEQUENCE [LARGE SCALE GENOMIC DNA]</scope>
    <source>
        <strain evidence="2 3">DSM 14364</strain>
    </source>
</reference>
<keyword evidence="1" id="KW-0732">Signal</keyword>
<feature type="chain" id="PRO_5016919897" evidence="1">
    <location>
        <begin position="22"/>
        <end position="100"/>
    </location>
</feature>
<name>A0A370HRV0_9HYPH</name>
<feature type="signal peptide" evidence="1">
    <location>
        <begin position="1"/>
        <end position="21"/>
    </location>
</feature>
<dbReference type="AlphaFoldDB" id="A0A370HRV0"/>
<accession>A0A370HRV0</accession>
<evidence type="ECO:0000313" key="3">
    <source>
        <dbReference type="Proteomes" id="UP000254925"/>
    </source>
</evidence>
<protein>
    <submittedName>
        <fullName evidence="2">Uncharacterized protein</fullName>
    </submittedName>
</protein>
<sequence>MRFLFATTTVLLALAGMGAEAADYGRITRHRYTPIAQPIQPIVRLADQGLGYSVLHQSLGPVPAPHRVHVTCTIDESYAVTFCPTVNYVASCPRATIACR</sequence>
<evidence type="ECO:0000313" key="2">
    <source>
        <dbReference type="EMBL" id="RDI61273.1"/>
    </source>
</evidence>
<dbReference type="OrthoDB" id="8020217at2"/>